<dbReference type="AlphaFoldDB" id="A0A4Y2CV20"/>
<gene>
    <name evidence="1" type="ORF">AVEN_101446_1</name>
</gene>
<name>A0A4Y2CV20_ARAVE</name>
<accession>A0A4Y2CV20</accession>
<keyword evidence="2" id="KW-1185">Reference proteome</keyword>
<proteinExistence type="predicted"/>
<organism evidence="1 2">
    <name type="scientific">Araneus ventricosus</name>
    <name type="common">Orbweaver spider</name>
    <name type="synonym">Epeira ventricosa</name>
    <dbReference type="NCBI Taxonomy" id="182803"/>
    <lineage>
        <taxon>Eukaryota</taxon>
        <taxon>Metazoa</taxon>
        <taxon>Ecdysozoa</taxon>
        <taxon>Arthropoda</taxon>
        <taxon>Chelicerata</taxon>
        <taxon>Arachnida</taxon>
        <taxon>Araneae</taxon>
        <taxon>Araneomorphae</taxon>
        <taxon>Entelegynae</taxon>
        <taxon>Araneoidea</taxon>
        <taxon>Araneidae</taxon>
        <taxon>Araneus</taxon>
    </lineage>
</organism>
<sequence>MNGNMLLSWKTCRGNWPQFVFRLDGNKVNFDSFIQFSEKPVTPLVLEHMGTFSSQPENRKQLERFVKAHTSVYLFLNIAVHEHSQKIELITFVRLMLSLTQEND</sequence>
<protein>
    <submittedName>
        <fullName evidence="1">Uncharacterized protein</fullName>
    </submittedName>
</protein>
<reference evidence="1 2" key="1">
    <citation type="journal article" date="2019" name="Sci. Rep.">
        <title>Orb-weaving spider Araneus ventricosus genome elucidates the spidroin gene catalogue.</title>
        <authorList>
            <person name="Kono N."/>
            <person name="Nakamura H."/>
            <person name="Ohtoshi R."/>
            <person name="Moran D.A.P."/>
            <person name="Shinohara A."/>
            <person name="Yoshida Y."/>
            <person name="Fujiwara M."/>
            <person name="Mori M."/>
            <person name="Tomita M."/>
            <person name="Arakawa K."/>
        </authorList>
    </citation>
    <scope>NUCLEOTIDE SEQUENCE [LARGE SCALE GENOMIC DNA]</scope>
</reference>
<evidence type="ECO:0000313" key="1">
    <source>
        <dbReference type="EMBL" id="GBM08322.1"/>
    </source>
</evidence>
<evidence type="ECO:0000313" key="2">
    <source>
        <dbReference type="Proteomes" id="UP000499080"/>
    </source>
</evidence>
<dbReference type="EMBL" id="BGPR01000255">
    <property type="protein sequence ID" value="GBM08322.1"/>
    <property type="molecule type" value="Genomic_DNA"/>
</dbReference>
<dbReference type="Proteomes" id="UP000499080">
    <property type="component" value="Unassembled WGS sequence"/>
</dbReference>
<comment type="caution">
    <text evidence="1">The sequence shown here is derived from an EMBL/GenBank/DDBJ whole genome shotgun (WGS) entry which is preliminary data.</text>
</comment>